<sequence>MPSERSGKNPNWESEELIYYDFDTLWTYFQAYEHLVGVDGADEAACVARELVDIWRWEHFMPDARSENYNGRVWVR</sequence>
<organism evidence="1 2">
    <name type="scientific">Hyaloscypha hepaticicola</name>
    <dbReference type="NCBI Taxonomy" id="2082293"/>
    <lineage>
        <taxon>Eukaryota</taxon>
        <taxon>Fungi</taxon>
        <taxon>Dikarya</taxon>
        <taxon>Ascomycota</taxon>
        <taxon>Pezizomycotina</taxon>
        <taxon>Leotiomycetes</taxon>
        <taxon>Helotiales</taxon>
        <taxon>Hyaloscyphaceae</taxon>
        <taxon>Hyaloscypha</taxon>
    </lineage>
</organism>
<dbReference type="OrthoDB" id="449263at2759"/>
<dbReference type="Proteomes" id="UP000235672">
    <property type="component" value="Unassembled WGS sequence"/>
</dbReference>
<name>A0A2J6Q0C2_9HELO</name>
<dbReference type="AlphaFoldDB" id="A0A2J6Q0C2"/>
<keyword evidence="1" id="KW-0378">Hydrolase</keyword>
<proteinExistence type="predicted"/>
<keyword evidence="2" id="KW-1185">Reference proteome</keyword>
<accession>A0A2J6Q0C2</accession>
<gene>
    <name evidence="1" type="ORF">NA56DRAFT_646979</name>
</gene>
<protein>
    <submittedName>
        <fullName evidence="1">Glycoside hydrolase family 92 protein</fullName>
    </submittedName>
</protein>
<evidence type="ECO:0000313" key="2">
    <source>
        <dbReference type="Proteomes" id="UP000235672"/>
    </source>
</evidence>
<dbReference type="STRING" id="1745343.A0A2J6Q0C2"/>
<dbReference type="GO" id="GO:0016787">
    <property type="term" value="F:hydrolase activity"/>
    <property type="evidence" value="ECO:0007669"/>
    <property type="project" value="UniProtKB-KW"/>
</dbReference>
<evidence type="ECO:0000313" key="1">
    <source>
        <dbReference type="EMBL" id="PMD19654.1"/>
    </source>
</evidence>
<reference evidence="1 2" key="1">
    <citation type="submission" date="2016-05" db="EMBL/GenBank/DDBJ databases">
        <title>A degradative enzymes factory behind the ericoid mycorrhizal symbiosis.</title>
        <authorList>
            <consortium name="DOE Joint Genome Institute"/>
            <person name="Martino E."/>
            <person name="Morin E."/>
            <person name="Grelet G."/>
            <person name="Kuo A."/>
            <person name="Kohler A."/>
            <person name="Daghino S."/>
            <person name="Barry K."/>
            <person name="Choi C."/>
            <person name="Cichocki N."/>
            <person name="Clum A."/>
            <person name="Copeland A."/>
            <person name="Hainaut M."/>
            <person name="Haridas S."/>
            <person name="Labutti K."/>
            <person name="Lindquist E."/>
            <person name="Lipzen A."/>
            <person name="Khouja H.-R."/>
            <person name="Murat C."/>
            <person name="Ohm R."/>
            <person name="Olson A."/>
            <person name="Spatafora J."/>
            <person name="Veneault-Fourrey C."/>
            <person name="Henrissat B."/>
            <person name="Grigoriev I."/>
            <person name="Martin F."/>
            <person name="Perotto S."/>
        </authorList>
    </citation>
    <scope>NUCLEOTIDE SEQUENCE [LARGE SCALE GENOMIC DNA]</scope>
    <source>
        <strain evidence="1 2">UAMH 7357</strain>
    </source>
</reference>
<dbReference type="EMBL" id="KZ613488">
    <property type="protein sequence ID" value="PMD19654.1"/>
    <property type="molecule type" value="Genomic_DNA"/>
</dbReference>